<dbReference type="Gene3D" id="3.40.630.30">
    <property type="match status" value="1"/>
</dbReference>
<sequence length="181" mass="20834">MLYEGFERKIHHLLLLSKSEEQAKRLIPQLVDFSQSLVAVRGGRVCGVLFMNQGRDRCFRFDWRLGVSEFGLLGTIGRRINYWLVHEKKRRPTELNIQAITVRAELRNQGLGTLLVNEAQRYAGRHAFRELTLEVVDTNPQAKRLYERLGFTTKKTESTWPFTARAGFNAVDTMAKPVEAV</sequence>
<dbReference type="Pfam" id="PF00583">
    <property type="entry name" value="Acetyltransf_1"/>
    <property type="match status" value="1"/>
</dbReference>
<dbReference type="AlphaFoldDB" id="A0A5C5YRM4"/>
<feature type="domain" description="N-acetyltransferase" evidence="2">
    <location>
        <begin position="1"/>
        <end position="179"/>
    </location>
</feature>
<dbReference type="CDD" id="cd04301">
    <property type="entry name" value="NAT_SF"/>
    <property type="match status" value="1"/>
</dbReference>
<protein>
    <submittedName>
        <fullName evidence="3">Mycothiol acetyltransferase</fullName>
        <ecNumber evidence="3">2.3.1.189</ecNumber>
    </submittedName>
</protein>
<name>A0A5C5YRM4_9BACT</name>
<dbReference type="InterPro" id="IPR016181">
    <property type="entry name" value="Acyl_CoA_acyltransferase"/>
</dbReference>
<dbReference type="InterPro" id="IPR050769">
    <property type="entry name" value="NAT_camello-type"/>
</dbReference>
<dbReference type="SUPFAM" id="SSF55729">
    <property type="entry name" value="Acyl-CoA N-acyltransferases (Nat)"/>
    <property type="match status" value="1"/>
</dbReference>
<dbReference type="GO" id="GO:0035447">
    <property type="term" value="F:mycothiol synthase activity"/>
    <property type="evidence" value="ECO:0007669"/>
    <property type="project" value="UniProtKB-EC"/>
</dbReference>
<dbReference type="GO" id="GO:0008080">
    <property type="term" value="F:N-acetyltransferase activity"/>
    <property type="evidence" value="ECO:0007669"/>
    <property type="project" value="InterPro"/>
</dbReference>
<evidence type="ECO:0000313" key="3">
    <source>
        <dbReference type="EMBL" id="TWT77380.1"/>
    </source>
</evidence>
<dbReference type="PANTHER" id="PTHR13947:SF37">
    <property type="entry name" value="LD18367P"/>
    <property type="match status" value="1"/>
</dbReference>
<evidence type="ECO:0000259" key="2">
    <source>
        <dbReference type="PROSITE" id="PS51186"/>
    </source>
</evidence>
<organism evidence="3 4">
    <name type="scientific">Posidoniimonas polymericola</name>
    <dbReference type="NCBI Taxonomy" id="2528002"/>
    <lineage>
        <taxon>Bacteria</taxon>
        <taxon>Pseudomonadati</taxon>
        <taxon>Planctomycetota</taxon>
        <taxon>Planctomycetia</taxon>
        <taxon>Pirellulales</taxon>
        <taxon>Lacipirellulaceae</taxon>
        <taxon>Posidoniimonas</taxon>
    </lineage>
</organism>
<keyword evidence="1 3" id="KW-0808">Transferase</keyword>
<comment type="caution">
    <text evidence="3">The sequence shown here is derived from an EMBL/GenBank/DDBJ whole genome shotgun (WGS) entry which is preliminary data.</text>
</comment>
<evidence type="ECO:0000313" key="4">
    <source>
        <dbReference type="Proteomes" id="UP000318478"/>
    </source>
</evidence>
<dbReference type="EMBL" id="SJPO01000004">
    <property type="protein sequence ID" value="TWT77380.1"/>
    <property type="molecule type" value="Genomic_DNA"/>
</dbReference>
<dbReference type="EC" id="2.3.1.189" evidence="3"/>
<keyword evidence="3" id="KW-0012">Acyltransferase</keyword>
<dbReference type="Proteomes" id="UP000318478">
    <property type="component" value="Unassembled WGS sequence"/>
</dbReference>
<dbReference type="PROSITE" id="PS51186">
    <property type="entry name" value="GNAT"/>
    <property type="match status" value="1"/>
</dbReference>
<proteinExistence type="predicted"/>
<gene>
    <name evidence="3" type="primary">mshD_1</name>
    <name evidence="3" type="ORF">Pla123a_20410</name>
</gene>
<accession>A0A5C5YRM4</accession>
<evidence type="ECO:0000256" key="1">
    <source>
        <dbReference type="ARBA" id="ARBA00022679"/>
    </source>
</evidence>
<dbReference type="PANTHER" id="PTHR13947">
    <property type="entry name" value="GNAT FAMILY N-ACETYLTRANSFERASE"/>
    <property type="match status" value="1"/>
</dbReference>
<keyword evidence="4" id="KW-1185">Reference proteome</keyword>
<reference evidence="3 4" key="1">
    <citation type="submission" date="2019-02" db="EMBL/GenBank/DDBJ databases">
        <title>Deep-cultivation of Planctomycetes and their phenomic and genomic characterization uncovers novel biology.</title>
        <authorList>
            <person name="Wiegand S."/>
            <person name="Jogler M."/>
            <person name="Boedeker C."/>
            <person name="Pinto D."/>
            <person name="Vollmers J."/>
            <person name="Rivas-Marin E."/>
            <person name="Kohn T."/>
            <person name="Peeters S.H."/>
            <person name="Heuer A."/>
            <person name="Rast P."/>
            <person name="Oberbeckmann S."/>
            <person name="Bunk B."/>
            <person name="Jeske O."/>
            <person name="Meyerdierks A."/>
            <person name="Storesund J.E."/>
            <person name="Kallscheuer N."/>
            <person name="Luecker S."/>
            <person name="Lage O.M."/>
            <person name="Pohl T."/>
            <person name="Merkel B.J."/>
            <person name="Hornburger P."/>
            <person name="Mueller R.-W."/>
            <person name="Bruemmer F."/>
            <person name="Labrenz M."/>
            <person name="Spormann A.M."/>
            <person name="Op Den Camp H."/>
            <person name="Overmann J."/>
            <person name="Amann R."/>
            <person name="Jetten M.S.M."/>
            <person name="Mascher T."/>
            <person name="Medema M.H."/>
            <person name="Devos D.P."/>
            <person name="Kaster A.-K."/>
            <person name="Ovreas L."/>
            <person name="Rohde M."/>
            <person name="Galperin M.Y."/>
            <person name="Jogler C."/>
        </authorList>
    </citation>
    <scope>NUCLEOTIDE SEQUENCE [LARGE SCALE GENOMIC DNA]</scope>
    <source>
        <strain evidence="3 4">Pla123a</strain>
    </source>
</reference>
<dbReference type="InterPro" id="IPR000182">
    <property type="entry name" value="GNAT_dom"/>
</dbReference>